<feature type="chain" id="PRO_5025597903" evidence="1">
    <location>
        <begin position="18"/>
        <end position="113"/>
    </location>
</feature>
<organism evidence="2 3">
    <name type="scientific">Sporormia fimetaria CBS 119925</name>
    <dbReference type="NCBI Taxonomy" id="1340428"/>
    <lineage>
        <taxon>Eukaryota</taxon>
        <taxon>Fungi</taxon>
        <taxon>Dikarya</taxon>
        <taxon>Ascomycota</taxon>
        <taxon>Pezizomycotina</taxon>
        <taxon>Dothideomycetes</taxon>
        <taxon>Pleosporomycetidae</taxon>
        <taxon>Pleosporales</taxon>
        <taxon>Sporormiaceae</taxon>
        <taxon>Sporormia</taxon>
    </lineage>
</organism>
<keyword evidence="3" id="KW-1185">Reference proteome</keyword>
<dbReference type="Proteomes" id="UP000799440">
    <property type="component" value="Unassembled WGS sequence"/>
</dbReference>
<reference evidence="2" key="1">
    <citation type="journal article" date="2020" name="Stud. Mycol.">
        <title>101 Dothideomycetes genomes: a test case for predicting lifestyles and emergence of pathogens.</title>
        <authorList>
            <person name="Haridas S."/>
            <person name="Albert R."/>
            <person name="Binder M."/>
            <person name="Bloem J."/>
            <person name="Labutti K."/>
            <person name="Salamov A."/>
            <person name="Andreopoulos B."/>
            <person name="Baker S."/>
            <person name="Barry K."/>
            <person name="Bills G."/>
            <person name="Bluhm B."/>
            <person name="Cannon C."/>
            <person name="Castanera R."/>
            <person name="Culley D."/>
            <person name="Daum C."/>
            <person name="Ezra D."/>
            <person name="Gonzalez J."/>
            <person name="Henrissat B."/>
            <person name="Kuo A."/>
            <person name="Liang C."/>
            <person name="Lipzen A."/>
            <person name="Lutzoni F."/>
            <person name="Magnuson J."/>
            <person name="Mondo S."/>
            <person name="Nolan M."/>
            <person name="Ohm R."/>
            <person name="Pangilinan J."/>
            <person name="Park H.-J."/>
            <person name="Ramirez L."/>
            <person name="Alfaro M."/>
            <person name="Sun H."/>
            <person name="Tritt A."/>
            <person name="Yoshinaga Y."/>
            <person name="Zwiers L.-H."/>
            <person name="Turgeon B."/>
            <person name="Goodwin S."/>
            <person name="Spatafora J."/>
            <person name="Crous P."/>
            <person name="Grigoriev I."/>
        </authorList>
    </citation>
    <scope>NUCLEOTIDE SEQUENCE</scope>
    <source>
        <strain evidence="2">CBS 119925</strain>
    </source>
</reference>
<dbReference type="AlphaFoldDB" id="A0A6A6V3G7"/>
<evidence type="ECO:0000256" key="1">
    <source>
        <dbReference type="SAM" id="SignalP"/>
    </source>
</evidence>
<proteinExistence type="predicted"/>
<protein>
    <submittedName>
        <fullName evidence="2">Uncharacterized protein</fullName>
    </submittedName>
</protein>
<evidence type="ECO:0000313" key="3">
    <source>
        <dbReference type="Proteomes" id="UP000799440"/>
    </source>
</evidence>
<name>A0A6A6V3G7_9PLEO</name>
<evidence type="ECO:0000313" key="2">
    <source>
        <dbReference type="EMBL" id="KAF2745122.1"/>
    </source>
</evidence>
<keyword evidence="1" id="KW-0732">Signal</keyword>
<dbReference type="EMBL" id="MU006584">
    <property type="protein sequence ID" value="KAF2745122.1"/>
    <property type="molecule type" value="Genomic_DNA"/>
</dbReference>
<accession>A0A6A6V3G7</accession>
<gene>
    <name evidence="2" type="ORF">M011DRAFT_469832</name>
</gene>
<feature type="signal peptide" evidence="1">
    <location>
        <begin position="1"/>
        <end position="17"/>
    </location>
</feature>
<sequence>MKLTSILILALAGLITAAPGADNANNANSIAEANVAEAVNNIGALDVNDLDLSKRQNDDPHHDYRCHDCAVHWKKCWDKCWKQPDCAKKCACETAMKPVPPFMLCSGLCGWRC</sequence>